<dbReference type="AlphaFoldDB" id="N1QBL5"/>
<dbReference type="RefSeq" id="XP_007921571.1">
    <property type="nucleotide sequence ID" value="XM_007923380.1"/>
</dbReference>
<evidence type="ECO:0000313" key="2">
    <source>
        <dbReference type="Proteomes" id="UP000016932"/>
    </source>
</evidence>
<reference evidence="1 2" key="1">
    <citation type="journal article" date="2012" name="PLoS Pathog.">
        <title>Diverse lifestyles and strategies of plant pathogenesis encoded in the genomes of eighteen Dothideomycetes fungi.</title>
        <authorList>
            <person name="Ohm R.A."/>
            <person name="Feau N."/>
            <person name="Henrissat B."/>
            <person name="Schoch C.L."/>
            <person name="Horwitz B.A."/>
            <person name="Barry K.W."/>
            <person name="Condon B.J."/>
            <person name="Copeland A.C."/>
            <person name="Dhillon B."/>
            <person name="Glaser F."/>
            <person name="Hesse C.N."/>
            <person name="Kosti I."/>
            <person name="LaButti K."/>
            <person name="Lindquist E.A."/>
            <person name="Lucas S."/>
            <person name="Salamov A.A."/>
            <person name="Bradshaw R.E."/>
            <person name="Ciuffetti L."/>
            <person name="Hamelin R.C."/>
            <person name="Kema G.H.J."/>
            <person name="Lawrence C."/>
            <person name="Scott J.A."/>
            <person name="Spatafora J.W."/>
            <person name="Turgeon B.G."/>
            <person name="de Wit P.J.G.M."/>
            <person name="Zhong S."/>
            <person name="Goodwin S.B."/>
            <person name="Grigoriev I.V."/>
        </authorList>
    </citation>
    <scope>NUCLEOTIDE SEQUENCE [LARGE SCALE GENOMIC DNA]</scope>
    <source>
        <strain evidence="1 2">CIRAD86</strain>
    </source>
</reference>
<sequence length="180" mass="20128">MPWRFMGGTDLAWRPQTIRGLKDDVEHVDRGTPRTLKTPRHIALPLTTMDTVIDQYAVVTRSRAENIVTTYTVTWTNLGPLTSTFTPGTGCATPLPTNLVAQIATDQGFDYNRIEASDTPRSICYPSHEATKVATQLPANNVPAEHGYFYSPSHACPSGWHLPPLRRSECCRFFHVILYP</sequence>
<gene>
    <name evidence="1" type="ORF">MYCFIDRAFT_170182</name>
</gene>
<dbReference type="HOGENOM" id="CLU_1496866_0_0_1"/>
<dbReference type="KEGG" id="pfj:MYCFIDRAFT_170182"/>
<dbReference type="GeneID" id="19332454"/>
<dbReference type="Proteomes" id="UP000016932">
    <property type="component" value="Unassembled WGS sequence"/>
</dbReference>
<proteinExistence type="predicted"/>
<dbReference type="VEuPathDB" id="FungiDB:MYCFIDRAFT_170182"/>
<dbReference type="EMBL" id="KB446555">
    <property type="protein sequence ID" value="EME88597.1"/>
    <property type="molecule type" value="Genomic_DNA"/>
</dbReference>
<protein>
    <submittedName>
        <fullName evidence="1">Uncharacterized protein</fullName>
    </submittedName>
</protein>
<dbReference type="OrthoDB" id="3643373at2759"/>
<organism evidence="1 2">
    <name type="scientific">Pseudocercospora fijiensis (strain CIRAD86)</name>
    <name type="common">Black leaf streak disease fungus</name>
    <name type="synonym">Mycosphaerella fijiensis</name>
    <dbReference type="NCBI Taxonomy" id="383855"/>
    <lineage>
        <taxon>Eukaryota</taxon>
        <taxon>Fungi</taxon>
        <taxon>Dikarya</taxon>
        <taxon>Ascomycota</taxon>
        <taxon>Pezizomycotina</taxon>
        <taxon>Dothideomycetes</taxon>
        <taxon>Dothideomycetidae</taxon>
        <taxon>Mycosphaerellales</taxon>
        <taxon>Mycosphaerellaceae</taxon>
        <taxon>Pseudocercospora</taxon>
    </lineage>
</organism>
<keyword evidence="2" id="KW-1185">Reference proteome</keyword>
<name>N1QBL5_PSEFD</name>
<evidence type="ECO:0000313" key="1">
    <source>
        <dbReference type="EMBL" id="EME88597.1"/>
    </source>
</evidence>
<accession>N1QBL5</accession>